<accession>D8U6E8</accession>
<proteinExistence type="predicted"/>
<evidence type="ECO:0000313" key="2">
    <source>
        <dbReference type="EMBL" id="EFJ44631.1"/>
    </source>
</evidence>
<dbReference type="KEGG" id="vcn:VOLCADRAFT_106294"/>
<dbReference type="AlphaFoldDB" id="D8U6E8"/>
<dbReference type="Proteomes" id="UP000001058">
    <property type="component" value="Unassembled WGS sequence"/>
</dbReference>
<dbReference type="EMBL" id="GL378362">
    <property type="protein sequence ID" value="EFJ44631.1"/>
    <property type="molecule type" value="Genomic_DNA"/>
</dbReference>
<feature type="region of interest" description="Disordered" evidence="1">
    <location>
        <begin position="60"/>
        <end position="84"/>
    </location>
</feature>
<keyword evidence="3" id="KW-1185">Reference proteome</keyword>
<dbReference type="RefSeq" id="XP_002954207.1">
    <property type="nucleotide sequence ID" value="XM_002954161.1"/>
</dbReference>
<reference evidence="2 3" key="1">
    <citation type="journal article" date="2010" name="Science">
        <title>Genomic analysis of organismal complexity in the multicellular green alga Volvox carteri.</title>
        <authorList>
            <person name="Prochnik S.E."/>
            <person name="Umen J."/>
            <person name="Nedelcu A.M."/>
            <person name="Hallmann A."/>
            <person name="Miller S.M."/>
            <person name="Nishii I."/>
            <person name="Ferris P."/>
            <person name="Kuo A."/>
            <person name="Mitros T."/>
            <person name="Fritz-Laylin L.K."/>
            <person name="Hellsten U."/>
            <person name="Chapman J."/>
            <person name="Simakov O."/>
            <person name="Rensing S.A."/>
            <person name="Terry A."/>
            <person name="Pangilinan J."/>
            <person name="Kapitonov V."/>
            <person name="Jurka J."/>
            <person name="Salamov A."/>
            <person name="Shapiro H."/>
            <person name="Schmutz J."/>
            <person name="Grimwood J."/>
            <person name="Lindquist E."/>
            <person name="Lucas S."/>
            <person name="Grigoriev I.V."/>
            <person name="Schmitt R."/>
            <person name="Kirk D."/>
            <person name="Rokhsar D.S."/>
        </authorList>
    </citation>
    <scope>NUCLEOTIDE SEQUENCE [LARGE SCALE GENOMIC DNA]</scope>
    <source>
        <strain evidence="3">f. Nagariensis / Eve</strain>
    </source>
</reference>
<evidence type="ECO:0000256" key="1">
    <source>
        <dbReference type="SAM" id="MobiDB-lite"/>
    </source>
</evidence>
<protein>
    <submittedName>
        <fullName evidence="2">Uncharacterized protein</fullName>
    </submittedName>
</protein>
<gene>
    <name evidence="2" type="ORF">VOLCADRAFT_106294</name>
</gene>
<organism evidence="3">
    <name type="scientific">Volvox carteri f. nagariensis</name>
    <dbReference type="NCBI Taxonomy" id="3068"/>
    <lineage>
        <taxon>Eukaryota</taxon>
        <taxon>Viridiplantae</taxon>
        <taxon>Chlorophyta</taxon>
        <taxon>core chlorophytes</taxon>
        <taxon>Chlorophyceae</taxon>
        <taxon>CS clade</taxon>
        <taxon>Chlamydomonadales</taxon>
        <taxon>Volvocaceae</taxon>
        <taxon>Volvox</taxon>
    </lineage>
</organism>
<dbReference type="InParanoid" id="D8U6E8"/>
<evidence type="ECO:0000313" key="3">
    <source>
        <dbReference type="Proteomes" id="UP000001058"/>
    </source>
</evidence>
<feature type="compositionally biased region" description="Polar residues" evidence="1">
    <location>
        <begin position="63"/>
        <end position="84"/>
    </location>
</feature>
<sequence length="123" mass="13428">MYDWPSNLVTDNLAGPLCFSNRCTFPNHIFMVPGTVIGTSFRLIAKQCQWTRLGASVLPKKSSGVQSDAGTSVLSASWPSSSDSEMFTSVSISRHTPTVTAWSREQKNIADSVLRPVSKTTPY</sequence>
<name>D8U6E8_VOLCA</name>
<dbReference type="GeneID" id="9624198"/>